<dbReference type="STRING" id="29760.F6H6K6"/>
<evidence type="ECO:0000313" key="1">
    <source>
        <dbReference type="EMBL" id="CCB47862.1"/>
    </source>
</evidence>
<proteinExistence type="predicted"/>
<dbReference type="PaxDb" id="29760-VIT_16s0050g00740.t01"/>
<evidence type="ECO:0000313" key="2">
    <source>
        <dbReference type="Proteomes" id="UP000009183"/>
    </source>
</evidence>
<organism evidence="1 2">
    <name type="scientific">Vitis vinifera</name>
    <name type="common">Grape</name>
    <dbReference type="NCBI Taxonomy" id="29760"/>
    <lineage>
        <taxon>Eukaryota</taxon>
        <taxon>Viridiplantae</taxon>
        <taxon>Streptophyta</taxon>
        <taxon>Embryophyta</taxon>
        <taxon>Tracheophyta</taxon>
        <taxon>Spermatophyta</taxon>
        <taxon>Magnoliopsida</taxon>
        <taxon>eudicotyledons</taxon>
        <taxon>Gunneridae</taxon>
        <taxon>Pentapetalae</taxon>
        <taxon>rosids</taxon>
        <taxon>Vitales</taxon>
        <taxon>Vitaceae</taxon>
        <taxon>Viteae</taxon>
        <taxon>Vitis</taxon>
    </lineage>
</organism>
<name>F6H6K6_VITVI</name>
<gene>
    <name evidence="1" type="ordered locus">VIT_16s0050g00740</name>
</gene>
<dbReference type="InParanoid" id="F6H6K6"/>
<accession>F6H6K6</accession>
<dbReference type="Proteomes" id="UP000009183">
    <property type="component" value="Chromosome 16"/>
</dbReference>
<keyword evidence="2" id="KW-1185">Reference proteome</keyword>
<protein>
    <submittedName>
        <fullName evidence="1">Uncharacterized protein</fullName>
    </submittedName>
</protein>
<dbReference type="EMBL" id="FN595243">
    <property type="protein sequence ID" value="CCB47862.1"/>
    <property type="molecule type" value="Genomic_DNA"/>
</dbReference>
<dbReference type="HOGENOM" id="CLU_2487968_0_0_1"/>
<sequence length="87" mass="9626">MINQGIAAYMLMANQSFRIYCMLMSLHGVLSLLSKLSMLDVTPPTVSMEDGVNMTANSLYPGMIVTNLFRHSNIVTGNYFTFLLISA</sequence>
<dbReference type="AlphaFoldDB" id="F6H6K6"/>
<reference evidence="2" key="1">
    <citation type="journal article" date="2007" name="Nature">
        <title>The grapevine genome sequence suggests ancestral hexaploidization in major angiosperm phyla.</title>
        <authorList>
            <consortium name="The French-Italian Public Consortium for Grapevine Genome Characterization."/>
            <person name="Jaillon O."/>
            <person name="Aury J.-M."/>
            <person name="Noel B."/>
            <person name="Policriti A."/>
            <person name="Clepet C."/>
            <person name="Casagrande A."/>
            <person name="Choisne N."/>
            <person name="Aubourg S."/>
            <person name="Vitulo N."/>
            <person name="Jubin C."/>
            <person name="Vezzi A."/>
            <person name="Legeai F."/>
            <person name="Hugueney P."/>
            <person name="Dasilva C."/>
            <person name="Horner D."/>
            <person name="Mica E."/>
            <person name="Jublot D."/>
            <person name="Poulain J."/>
            <person name="Bruyere C."/>
            <person name="Billault A."/>
            <person name="Segurens B."/>
            <person name="Gouyvenoux M."/>
            <person name="Ugarte E."/>
            <person name="Cattonaro F."/>
            <person name="Anthouard V."/>
            <person name="Vico V."/>
            <person name="Del Fabbro C."/>
            <person name="Alaux M."/>
            <person name="Di Gaspero G."/>
            <person name="Dumas V."/>
            <person name="Felice N."/>
            <person name="Paillard S."/>
            <person name="Juman I."/>
            <person name="Moroldo M."/>
            <person name="Scalabrin S."/>
            <person name="Canaguier A."/>
            <person name="Le Clainche I."/>
            <person name="Malacrida G."/>
            <person name="Durand E."/>
            <person name="Pesole G."/>
            <person name="Laucou V."/>
            <person name="Chatelet P."/>
            <person name="Merdinoglu D."/>
            <person name="Delledonne M."/>
            <person name="Pezzotti M."/>
            <person name="Lecharny A."/>
            <person name="Scarpelli C."/>
            <person name="Artiguenave F."/>
            <person name="Pe M.E."/>
            <person name="Valle G."/>
            <person name="Morgante M."/>
            <person name="Caboche M."/>
            <person name="Adam-Blondon A.-F."/>
            <person name="Weissenbach J."/>
            <person name="Quetier F."/>
            <person name="Wincker P."/>
        </authorList>
    </citation>
    <scope>NUCLEOTIDE SEQUENCE [LARGE SCALE GENOMIC DNA]</scope>
    <source>
        <strain evidence="2">cv. Pinot noir / PN40024</strain>
    </source>
</reference>